<evidence type="ECO:0000313" key="1">
    <source>
        <dbReference type="EMBL" id="MYM85413.1"/>
    </source>
</evidence>
<gene>
    <name evidence="1" type="ORF">GTP44_26200</name>
</gene>
<dbReference type="PROSITE" id="PS51257">
    <property type="entry name" value="PROKAR_LIPOPROTEIN"/>
    <property type="match status" value="1"/>
</dbReference>
<reference evidence="1 2" key="1">
    <citation type="submission" date="2019-12" db="EMBL/GenBank/DDBJ databases">
        <title>Novel species isolated from a subtropical stream in China.</title>
        <authorList>
            <person name="Lu H."/>
        </authorList>
    </citation>
    <scope>NUCLEOTIDE SEQUENCE [LARGE SCALE GENOMIC DNA]</scope>
    <source>
        <strain evidence="1 2">FT50W</strain>
    </source>
</reference>
<sequence length="87" mass="9362">MRIPLILAALLTLTACGTAPRLDRQFGHSLRQLQAQQTLNPRAVDNRSPVNGLDPQAAAAAYQNYQQALSTKDEQSATFGIGAGKNR</sequence>
<organism evidence="1 2">
    <name type="scientific">Duganella lactea</name>
    <dbReference type="NCBI Taxonomy" id="2692173"/>
    <lineage>
        <taxon>Bacteria</taxon>
        <taxon>Pseudomonadati</taxon>
        <taxon>Pseudomonadota</taxon>
        <taxon>Betaproteobacteria</taxon>
        <taxon>Burkholderiales</taxon>
        <taxon>Oxalobacteraceae</taxon>
        <taxon>Telluria group</taxon>
        <taxon>Duganella</taxon>
    </lineage>
</organism>
<dbReference type="RefSeq" id="WP_161021707.1">
    <property type="nucleotide sequence ID" value="NZ_WWCP01000066.1"/>
</dbReference>
<dbReference type="EMBL" id="WWCP01000066">
    <property type="protein sequence ID" value="MYM85413.1"/>
    <property type="molecule type" value="Genomic_DNA"/>
</dbReference>
<comment type="caution">
    <text evidence="1">The sequence shown here is derived from an EMBL/GenBank/DDBJ whole genome shotgun (WGS) entry which is preliminary data.</text>
</comment>
<dbReference type="Proteomes" id="UP000474565">
    <property type="component" value="Unassembled WGS sequence"/>
</dbReference>
<dbReference type="AlphaFoldDB" id="A0A6L8MTN2"/>
<proteinExistence type="predicted"/>
<accession>A0A6L8MTN2</accession>
<evidence type="ECO:0000313" key="2">
    <source>
        <dbReference type="Proteomes" id="UP000474565"/>
    </source>
</evidence>
<name>A0A6L8MTN2_9BURK</name>
<evidence type="ECO:0008006" key="3">
    <source>
        <dbReference type="Google" id="ProtNLM"/>
    </source>
</evidence>
<protein>
    <recommendedName>
        <fullName evidence="3">Pilus assembly protein</fullName>
    </recommendedName>
</protein>